<name>A0ABT9FKG9_9BACL</name>
<comment type="caution">
    <text evidence="1">The sequence shown here is derived from an EMBL/GenBank/DDBJ whole genome shotgun (WGS) entry which is preliminary data.</text>
</comment>
<gene>
    <name evidence="1" type="ORF">OIN60_00170</name>
</gene>
<dbReference type="EMBL" id="JAPCKK010000001">
    <property type="protein sequence ID" value="MDP4095205.1"/>
    <property type="molecule type" value="Genomic_DNA"/>
</dbReference>
<evidence type="ECO:0000313" key="1">
    <source>
        <dbReference type="EMBL" id="MDP4095205.1"/>
    </source>
</evidence>
<dbReference type="Proteomes" id="UP001241848">
    <property type="component" value="Unassembled WGS sequence"/>
</dbReference>
<sequence length="59" mass="6588">MRQAPKEAGTRSVAILFPGTRNEAVSIMKAEEKSSEFCVFGMGRETGGNLPRRRRAQLY</sequence>
<reference evidence="1 2" key="1">
    <citation type="submission" date="2022-10" db="EMBL/GenBank/DDBJ databases">
        <title>Paenibacillus description and whole genome data of maize root bacterial community.</title>
        <authorList>
            <person name="Marton D."/>
            <person name="Farkas M."/>
            <person name="Cserhati M."/>
        </authorList>
    </citation>
    <scope>NUCLEOTIDE SEQUENCE [LARGE SCALE GENOMIC DNA]</scope>
    <source>
        <strain evidence="1 2">P96</strain>
    </source>
</reference>
<keyword evidence="2" id="KW-1185">Reference proteome</keyword>
<organism evidence="1 2">
    <name type="scientific">Paenibacillus zeirhizosphaerae</name>
    <dbReference type="NCBI Taxonomy" id="2987519"/>
    <lineage>
        <taxon>Bacteria</taxon>
        <taxon>Bacillati</taxon>
        <taxon>Bacillota</taxon>
        <taxon>Bacilli</taxon>
        <taxon>Bacillales</taxon>
        <taxon>Paenibacillaceae</taxon>
        <taxon>Paenibacillus</taxon>
    </lineage>
</organism>
<dbReference type="RefSeq" id="WP_305752847.1">
    <property type="nucleotide sequence ID" value="NZ_JAPCKK010000001.1"/>
</dbReference>
<protein>
    <submittedName>
        <fullName evidence="1">Uncharacterized protein</fullName>
    </submittedName>
</protein>
<evidence type="ECO:0000313" key="2">
    <source>
        <dbReference type="Proteomes" id="UP001241848"/>
    </source>
</evidence>
<proteinExistence type="predicted"/>
<accession>A0ABT9FKG9</accession>